<dbReference type="STRING" id="77044.A0A1S7UKC2"/>
<gene>
    <name evidence="2" type="ORF">SAMD00023353_0501220</name>
</gene>
<feature type="region of interest" description="Disordered" evidence="1">
    <location>
        <begin position="653"/>
        <end position="687"/>
    </location>
</feature>
<dbReference type="Gene3D" id="3.40.50.300">
    <property type="entry name" value="P-loop containing nucleotide triphosphate hydrolases"/>
    <property type="match status" value="1"/>
</dbReference>
<proteinExistence type="predicted"/>
<reference evidence="2" key="1">
    <citation type="submission" date="2016-03" db="EMBL/GenBank/DDBJ databases">
        <title>Draft genome sequence of Rosellinia necatrix.</title>
        <authorList>
            <person name="Kanematsu S."/>
        </authorList>
    </citation>
    <scope>NUCLEOTIDE SEQUENCE [LARGE SCALE GENOMIC DNA]</scope>
    <source>
        <strain evidence="2">W97</strain>
    </source>
</reference>
<dbReference type="EMBL" id="DF977450">
    <property type="protein sequence ID" value="GAP83727.1"/>
    <property type="molecule type" value="Genomic_DNA"/>
</dbReference>
<accession>A0A1S7UKC2</accession>
<dbReference type="SUPFAM" id="SSF52540">
    <property type="entry name" value="P-loop containing nucleoside triphosphate hydrolases"/>
    <property type="match status" value="1"/>
</dbReference>
<organism evidence="2">
    <name type="scientific">Rosellinia necatrix</name>
    <name type="common">White root-rot fungus</name>
    <dbReference type="NCBI Taxonomy" id="77044"/>
    <lineage>
        <taxon>Eukaryota</taxon>
        <taxon>Fungi</taxon>
        <taxon>Dikarya</taxon>
        <taxon>Ascomycota</taxon>
        <taxon>Pezizomycotina</taxon>
        <taxon>Sordariomycetes</taxon>
        <taxon>Xylariomycetidae</taxon>
        <taxon>Xylariales</taxon>
        <taxon>Xylariaceae</taxon>
        <taxon>Rosellinia</taxon>
    </lineage>
</organism>
<name>A0A1S7UKC2_ROSNE</name>
<feature type="compositionally biased region" description="Low complexity" evidence="1">
    <location>
        <begin position="28"/>
        <end position="42"/>
    </location>
</feature>
<evidence type="ECO:0000313" key="3">
    <source>
        <dbReference type="Proteomes" id="UP000054516"/>
    </source>
</evidence>
<dbReference type="PANTHER" id="PTHR46434">
    <property type="entry name" value="GENETIC INTERACTOR OF PROHIBITINS 3, MITOCHONDRIAL"/>
    <property type="match status" value="1"/>
</dbReference>
<dbReference type="OMA" id="GWLNNKP"/>
<dbReference type="Proteomes" id="UP000054516">
    <property type="component" value="Unassembled WGS sequence"/>
</dbReference>
<dbReference type="InterPro" id="IPR050896">
    <property type="entry name" value="Mito_lipid_metab_GTPase"/>
</dbReference>
<dbReference type="PANTHER" id="PTHR46434:SF1">
    <property type="entry name" value="GENETIC INTERACTOR OF PROHIBITINS 3, MITOCHONDRIAL"/>
    <property type="match status" value="1"/>
</dbReference>
<evidence type="ECO:0000256" key="1">
    <source>
        <dbReference type="SAM" id="MobiDB-lite"/>
    </source>
</evidence>
<evidence type="ECO:0000313" key="2">
    <source>
        <dbReference type="EMBL" id="GAP83727.1"/>
    </source>
</evidence>
<dbReference type="GO" id="GO:0005739">
    <property type="term" value="C:mitochondrion"/>
    <property type="evidence" value="ECO:0007669"/>
    <property type="project" value="TreeGrafter"/>
</dbReference>
<protein>
    <submittedName>
        <fullName evidence="2">Putative duf974 domain-containing protein</fullName>
    </submittedName>
</protein>
<keyword evidence="3" id="KW-1185">Reference proteome</keyword>
<feature type="region of interest" description="Disordered" evidence="1">
    <location>
        <begin position="25"/>
        <end position="56"/>
    </location>
</feature>
<sequence length="687" mass="77162">MRRALAPRFPRNAFWLVERRTRSEPSASLLSSVRTTYSSTRRSNTHPLSRQPRGAPWTVTQNAGLHMEANASTTIASEPDSSAVVSHPTRSLPRQCTGCGALSQTSSPNQAGYFDLNRKSIQEYMNGKRQSSRPPRNEDRFYEEVMSQFHQNGSIALSPPPEPAQSPRPMKRPLCDRCHLLFHNNTGESIYHPSMDAILDTLVESPYKYNHVYHVLDAADFPMSLLDNISQLLETMPLRSKNRRSRIGRFYHGQKTEITFVITRIDLLAPTEAQADTLFQYLREVLRAALNPGRTNIRLGNVIAVSAKRGWWVRPLREDVWKRGGGGWLVGKANVGKSLLFETIFPKGRMDWDPSRHQITVDMEARSTQGLASQAKARDSDNEYSLLPPAREETQYPMMPLVSSLPGTTASPIRIPFGNGRGELIDMPGLERTGLENHVMKEHHSSLVMRSRIVPEQIVIKSGQSLLLGGFIRITPRPPAPVILSYDFTPIKPHVCRTDKAISIQNQTGEVNVENIALPGTGDKTKLAGSFQLMWDVTKERSGPLTRKSAVNLNVDSLPFRVLSADILIEGVGWVELVCQVRKKELYGRPPRLEAEEMETGSDPNHSLSSLEQLEASMEGGIPQVPKEDDDDGPNWPIIDVYSPEGRFIGIRPPMNGWEMNKPRSSHHSPPRSPNRWKKRAKELKRV</sequence>
<dbReference type="InterPro" id="IPR027417">
    <property type="entry name" value="P-loop_NTPase"/>
</dbReference>
<dbReference type="AlphaFoldDB" id="A0A1S7UKC2"/>
<dbReference type="OrthoDB" id="1696305at2759"/>
<feature type="compositionally biased region" description="Basic residues" evidence="1">
    <location>
        <begin position="664"/>
        <end position="687"/>
    </location>
</feature>